<evidence type="ECO:0000256" key="2">
    <source>
        <dbReference type="SAM" id="SignalP"/>
    </source>
</evidence>
<dbReference type="CDD" id="cd13576">
    <property type="entry name" value="PBP2_BugD_Asp"/>
    <property type="match status" value="1"/>
</dbReference>
<dbReference type="InterPro" id="IPR005064">
    <property type="entry name" value="BUG"/>
</dbReference>
<keyword evidence="2" id="KW-0732">Signal</keyword>
<keyword evidence="4" id="KW-1185">Reference proteome</keyword>
<dbReference type="Pfam" id="PF03401">
    <property type="entry name" value="TctC"/>
    <property type="match status" value="1"/>
</dbReference>
<proteinExistence type="inferred from homology"/>
<dbReference type="AlphaFoldDB" id="A0A7X0CDA0"/>
<accession>A0A7X0CDA0</accession>
<organism evidence="3 4">
    <name type="scientific">Massilia aurea</name>
    <dbReference type="NCBI Taxonomy" id="373040"/>
    <lineage>
        <taxon>Bacteria</taxon>
        <taxon>Pseudomonadati</taxon>
        <taxon>Pseudomonadota</taxon>
        <taxon>Betaproteobacteria</taxon>
        <taxon>Burkholderiales</taxon>
        <taxon>Oxalobacteraceae</taxon>
        <taxon>Telluria group</taxon>
        <taxon>Massilia</taxon>
    </lineage>
</organism>
<comment type="caution">
    <text evidence="3">The sequence shown here is derived from an EMBL/GenBank/DDBJ whole genome shotgun (WGS) entry which is preliminary data.</text>
</comment>
<dbReference type="PANTHER" id="PTHR42928">
    <property type="entry name" value="TRICARBOXYLATE-BINDING PROTEIN"/>
    <property type="match status" value="1"/>
</dbReference>
<dbReference type="InterPro" id="IPR042100">
    <property type="entry name" value="Bug_dom1"/>
</dbReference>
<dbReference type="PANTHER" id="PTHR42928:SF5">
    <property type="entry name" value="BLR1237 PROTEIN"/>
    <property type="match status" value="1"/>
</dbReference>
<dbReference type="SUPFAM" id="SSF53850">
    <property type="entry name" value="Periplasmic binding protein-like II"/>
    <property type="match status" value="1"/>
</dbReference>
<sequence length="324" mass="33973">MKLKMLCAAACLTAFGTGLAHAQAYPTKTITMIVPFAAGGPTDTVARLVAQSMGTTLKQQIIVENVGGAGGTIGAARAAKSAPDGYTLFLHHIGQSTAPALYRKLPYDAITSFEPIGLITDVPMTVVAKANFPAKDMKELITYVKANKDKVTYAHAGLGSASHLCGMLLQTAMGVELTTVPYKGTGPAMNDLLGGQVDFMCDQTTNTTSQIKGGKIKAYGVTTKTPVASLPNLPTLDKAGLPGFEVGVWHGLYAPKGTPKPTVDALSNALRTALRDPNVVKRFADLGTEPVPSNQATPEALRTHLKQQIDLWGPIIKKAGAFAD</sequence>
<dbReference type="Gene3D" id="3.40.190.10">
    <property type="entry name" value="Periplasmic binding protein-like II"/>
    <property type="match status" value="1"/>
</dbReference>
<dbReference type="RefSeq" id="WP_183552628.1">
    <property type="nucleotide sequence ID" value="NZ_JACHBX010000001.1"/>
</dbReference>
<dbReference type="PIRSF" id="PIRSF017082">
    <property type="entry name" value="YflP"/>
    <property type="match status" value="1"/>
</dbReference>
<protein>
    <submittedName>
        <fullName evidence="3">Tripartite-type tricarboxylate transporter receptor subunit TctC</fullName>
    </submittedName>
</protein>
<feature type="signal peptide" evidence="2">
    <location>
        <begin position="1"/>
        <end position="22"/>
    </location>
</feature>
<evidence type="ECO:0000256" key="1">
    <source>
        <dbReference type="ARBA" id="ARBA00006987"/>
    </source>
</evidence>
<comment type="similarity">
    <text evidence="1">Belongs to the UPF0065 (bug) family.</text>
</comment>
<dbReference type="Proteomes" id="UP000540787">
    <property type="component" value="Unassembled WGS sequence"/>
</dbReference>
<evidence type="ECO:0000313" key="4">
    <source>
        <dbReference type="Proteomes" id="UP000540787"/>
    </source>
</evidence>
<feature type="chain" id="PRO_5030982810" evidence="2">
    <location>
        <begin position="23"/>
        <end position="324"/>
    </location>
</feature>
<keyword evidence="3" id="KW-0675">Receptor</keyword>
<evidence type="ECO:0000313" key="3">
    <source>
        <dbReference type="EMBL" id="MBB6133303.1"/>
    </source>
</evidence>
<gene>
    <name evidence="3" type="ORF">HD842_001414</name>
</gene>
<dbReference type="Gene3D" id="3.40.190.150">
    <property type="entry name" value="Bordetella uptake gene, domain 1"/>
    <property type="match status" value="1"/>
</dbReference>
<name>A0A7X0CDA0_9BURK</name>
<reference evidence="3 4" key="1">
    <citation type="submission" date="2020-08" db="EMBL/GenBank/DDBJ databases">
        <title>The Agave Microbiome: Exploring the role of microbial communities in plant adaptations to desert environments.</title>
        <authorList>
            <person name="Partida-Martinez L.P."/>
        </authorList>
    </citation>
    <scope>NUCLEOTIDE SEQUENCE [LARGE SCALE GENOMIC DNA]</scope>
    <source>
        <strain evidence="3 4">AT3.2</strain>
    </source>
</reference>
<dbReference type="EMBL" id="JACHBX010000001">
    <property type="protein sequence ID" value="MBB6133303.1"/>
    <property type="molecule type" value="Genomic_DNA"/>
</dbReference>